<organism evidence="1 2">
    <name type="scientific">Streptomyces sp. 900116325</name>
    <dbReference type="NCBI Taxonomy" id="3154295"/>
    <lineage>
        <taxon>Bacteria</taxon>
        <taxon>Bacillati</taxon>
        <taxon>Actinomycetota</taxon>
        <taxon>Actinomycetes</taxon>
        <taxon>Kitasatosporales</taxon>
        <taxon>Streptomycetaceae</taxon>
        <taxon>Streptomyces</taxon>
    </lineage>
</organism>
<protein>
    <submittedName>
        <fullName evidence="1">Uncharacterized protein</fullName>
    </submittedName>
</protein>
<reference evidence="1 2" key="1">
    <citation type="submission" date="2024-06" db="EMBL/GenBank/DDBJ databases">
        <title>The Natural Products Discovery Center: Release of the First 8490 Sequenced Strains for Exploring Actinobacteria Biosynthetic Diversity.</title>
        <authorList>
            <person name="Kalkreuter E."/>
            <person name="Kautsar S.A."/>
            <person name="Yang D."/>
            <person name="Bader C.D."/>
            <person name="Teijaro C.N."/>
            <person name="Fluegel L."/>
            <person name="Davis C.M."/>
            <person name="Simpson J.R."/>
            <person name="Lauterbach L."/>
            <person name="Steele A.D."/>
            <person name="Gui C."/>
            <person name="Meng S."/>
            <person name="Li G."/>
            <person name="Viehrig K."/>
            <person name="Ye F."/>
            <person name="Su P."/>
            <person name="Kiefer A.F."/>
            <person name="Nichols A."/>
            <person name="Cepeda A.J."/>
            <person name="Yan W."/>
            <person name="Fan B."/>
            <person name="Jiang Y."/>
            <person name="Adhikari A."/>
            <person name="Zheng C.-J."/>
            <person name="Schuster L."/>
            <person name="Cowan T.M."/>
            <person name="Smanski M.J."/>
            <person name="Chevrette M.G."/>
            <person name="De Carvalho L.P.S."/>
            <person name="Shen B."/>
        </authorList>
    </citation>
    <scope>NUCLEOTIDE SEQUENCE [LARGE SCALE GENOMIC DNA]</scope>
    <source>
        <strain evidence="1 2">NPDC005137</strain>
    </source>
</reference>
<comment type="caution">
    <text evidence="1">The sequence shown here is derived from an EMBL/GenBank/DDBJ whole genome shotgun (WGS) entry which is preliminary data.</text>
</comment>
<dbReference type="EMBL" id="JBEXIP010000090">
    <property type="protein sequence ID" value="MET8439110.1"/>
    <property type="molecule type" value="Genomic_DNA"/>
</dbReference>
<accession>A0ABV2UMN5</accession>
<proteinExistence type="predicted"/>
<dbReference type="RefSeq" id="WP_356713511.1">
    <property type="nucleotide sequence ID" value="NZ_JBEXIP010000090.1"/>
</dbReference>
<gene>
    <name evidence="1" type="ORF">ABZV61_41940</name>
</gene>
<evidence type="ECO:0000313" key="1">
    <source>
        <dbReference type="EMBL" id="MET8439110.1"/>
    </source>
</evidence>
<evidence type="ECO:0000313" key="2">
    <source>
        <dbReference type="Proteomes" id="UP001550044"/>
    </source>
</evidence>
<name>A0ABV2UMN5_9ACTN</name>
<sequence>MGIELELHSARPARNSRKSRATFLQSSYEHGNALADALDSLQRLGIAGRLTSVDPYRDTLMNEQESATALQEIPELKQRCSDVHQLAALDDLAAMLGRCTDTPGSYCDAPEITGLSVQLVWGGWWDDFGEVVGEGV</sequence>
<dbReference type="Proteomes" id="UP001550044">
    <property type="component" value="Unassembled WGS sequence"/>
</dbReference>
<keyword evidence="2" id="KW-1185">Reference proteome</keyword>